<evidence type="ECO:0000256" key="2">
    <source>
        <dbReference type="ARBA" id="ARBA00022490"/>
    </source>
</evidence>
<accession>A0A9W9YT32</accession>
<dbReference type="PANTHER" id="PTHR46392:SF1">
    <property type="entry name" value="DUAL SERINE_THREONINE AND TYROSINE PROTEIN KINASE"/>
    <property type="match status" value="1"/>
</dbReference>
<dbReference type="PANTHER" id="PTHR46392">
    <property type="entry name" value="DUAL SERINE/THREONINE AND TYROSINE PROTEIN KINASE"/>
    <property type="match status" value="1"/>
</dbReference>
<gene>
    <name evidence="7" type="ORF">OS493_002510</name>
</gene>
<sequence length="668" mass="75089">MQGKLEKAVEEFKVYSERASSLFNETVACLEEMKAEAKLGEGAITAISSSVNMDDLKQALKKRPSVFFIVKIRHSVSENTVRVVDKAGEEVQPITTFTKKSKVPEDYVVVCDRDQSEQLNGIELIDSPGKNENDALDDVVDTFFEKETTPLVVYVIDGKEQLRTSDSATIRFLQDKYPQLSFMFLCNKVDTSTGEEKFDTRSSDELDSDDEAETPTKVDKQKTVFSQLQRHGFIADSESVDTCCSFYGISARNVREDRRNKTCSRATEIFGKFEDSLLNILEETVKRQAQQVVSKLIFLQMSLVHAMNRTEQSLPHIFGSPLEFDTAKSVEKSLFTTLTAAIASEDKIGMLVNCNLLSLEEKLMSEAVQFNATMQVSPLQELDALMNYWALVQKHHFTFTANKEDAPFLRFLIEIKGAILDRTFNDFSRVFKGFLNRTKDLLELHSRKIVNPQLRRVLEDVYAGSSLSKPDKDFLPGKTPIELLELLKIAVSKVSRKLLSEVLIEGQLHAMEWKSSNANFNLADKQCRRKIVELIIVKFSPQRITHSVSVVVTDCLEVVHEGFLKIIDSLSDKNDRISNNWSQQLEEMAALHIPAVRRLAVQGFALQFLLNNGPLTLGPVLKSTKHGTIRHCIGWAASTGDSVVKVIEEQNVEADVGVQPAVDLINAM</sequence>
<keyword evidence="8" id="KW-1185">Reference proteome</keyword>
<dbReference type="AlphaFoldDB" id="A0A9W9YT32"/>
<protein>
    <submittedName>
        <fullName evidence="7">Uncharacterized protein</fullName>
    </submittedName>
</protein>
<dbReference type="GO" id="GO:0043066">
    <property type="term" value="P:negative regulation of apoptotic process"/>
    <property type="evidence" value="ECO:0007669"/>
    <property type="project" value="TreeGrafter"/>
</dbReference>
<evidence type="ECO:0000256" key="5">
    <source>
        <dbReference type="ARBA" id="ARBA00022777"/>
    </source>
</evidence>
<feature type="region of interest" description="Disordered" evidence="6">
    <location>
        <begin position="194"/>
        <end position="218"/>
    </location>
</feature>
<reference evidence="7" key="1">
    <citation type="submission" date="2023-01" db="EMBL/GenBank/DDBJ databases">
        <title>Genome assembly of the deep-sea coral Lophelia pertusa.</title>
        <authorList>
            <person name="Herrera S."/>
            <person name="Cordes E."/>
        </authorList>
    </citation>
    <scope>NUCLEOTIDE SEQUENCE</scope>
    <source>
        <strain evidence="7">USNM1676648</strain>
        <tissue evidence="7">Polyp</tissue>
    </source>
</reference>
<evidence type="ECO:0000256" key="4">
    <source>
        <dbReference type="ARBA" id="ARBA00022679"/>
    </source>
</evidence>
<dbReference type="GO" id="GO:0044344">
    <property type="term" value="P:cellular response to fibroblast growth factor stimulus"/>
    <property type="evidence" value="ECO:0007669"/>
    <property type="project" value="TreeGrafter"/>
</dbReference>
<comment type="subcellular location">
    <subcellularLocation>
        <location evidence="1">Cytoplasm</location>
    </subcellularLocation>
</comment>
<evidence type="ECO:0000256" key="1">
    <source>
        <dbReference type="ARBA" id="ARBA00004496"/>
    </source>
</evidence>
<dbReference type="GO" id="GO:0005737">
    <property type="term" value="C:cytoplasm"/>
    <property type="evidence" value="ECO:0007669"/>
    <property type="project" value="UniProtKB-SubCell"/>
</dbReference>
<keyword evidence="2" id="KW-0963">Cytoplasm</keyword>
<evidence type="ECO:0000256" key="3">
    <source>
        <dbReference type="ARBA" id="ARBA00022527"/>
    </source>
</evidence>
<dbReference type="EMBL" id="MU827302">
    <property type="protein sequence ID" value="KAJ7365791.1"/>
    <property type="molecule type" value="Genomic_DNA"/>
</dbReference>
<dbReference type="GO" id="GO:0045743">
    <property type="term" value="P:positive regulation of fibroblast growth factor receptor signaling pathway"/>
    <property type="evidence" value="ECO:0007669"/>
    <property type="project" value="TreeGrafter"/>
</dbReference>
<evidence type="ECO:0000313" key="7">
    <source>
        <dbReference type="EMBL" id="KAJ7365791.1"/>
    </source>
</evidence>
<keyword evidence="4" id="KW-0808">Transferase</keyword>
<dbReference type="InterPro" id="IPR051302">
    <property type="entry name" value="Dual_SerThr-Tyr_Kinase"/>
</dbReference>
<dbReference type="InterPro" id="IPR027417">
    <property type="entry name" value="P-loop_NTPase"/>
</dbReference>
<comment type="caution">
    <text evidence="7">The sequence shown here is derived from an EMBL/GenBank/DDBJ whole genome shotgun (WGS) entry which is preliminary data.</text>
</comment>
<dbReference type="Gene3D" id="3.40.50.300">
    <property type="entry name" value="P-loop containing nucleotide triphosphate hydrolases"/>
    <property type="match status" value="1"/>
</dbReference>
<keyword evidence="3" id="KW-0723">Serine/threonine-protein kinase</keyword>
<dbReference type="Proteomes" id="UP001163046">
    <property type="component" value="Unassembled WGS sequence"/>
</dbReference>
<proteinExistence type="predicted"/>
<evidence type="ECO:0000256" key="6">
    <source>
        <dbReference type="SAM" id="MobiDB-lite"/>
    </source>
</evidence>
<name>A0A9W9YT32_9CNID</name>
<dbReference type="OrthoDB" id="9984778at2759"/>
<keyword evidence="5" id="KW-0418">Kinase</keyword>
<evidence type="ECO:0000313" key="8">
    <source>
        <dbReference type="Proteomes" id="UP001163046"/>
    </source>
</evidence>
<dbReference type="GO" id="GO:0004674">
    <property type="term" value="F:protein serine/threonine kinase activity"/>
    <property type="evidence" value="ECO:0007669"/>
    <property type="project" value="UniProtKB-KW"/>
</dbReference>
<dbReference type="GO" id="GO:0070374">
    <property type="term" value="P:positive regulation of ERK1 and ERK2 cascade"/>
    <property type="evidence" value="ECO:0007669"/>
    <property type="project" value="TreeGrafter"/>
</dbReference>
<feature type="compositionally biased region" description="Basic and acidic residues" evidence="6">
    <location>
        <begin position="194"/>
        <end position="204"/>
    </location>
</feature>
<organism evidence="7 8">
    <name type="scientific">Desmophyllum pertusum</name>
    <dbReference type="NCBI Taxonomy" id="174260"/>
    <lineage>
        <taxon>Eukaryota</taxon>
        <taxon>Metazoa</taxon>
        <taxon>Cnidaria</taxon>
        <taxon>Anthozoa</taxon>
        <taxon>Hexacorallia</taxon>
        <taxon>Scleractinia</taxon>
        <taxon>Caryophylliina</taxon>
        <taxon>Caryophylliidae</taxon>
        <taxon>Desmophyllum</taxon>
    </lineage>
</organism>